<dbReference type="AlphaFoldDB" id="A0A2P4Y3R1"/>
<evidence type="ECO:0000256" key="1">
    <source>
        <dbReference type="SAM" id="SignalP"/>
    </source>
</evidence>
<dbReference type="PANTHER" id="PTHR33714">
    <property type="entry name" value="COUNTING FACTOR-ASSOCIATED PROTEIN A-RELATED"/>
    <property type="match status" value="1"/>
</dbReference>
<dbReference type="Proteomes" id="UP000237271">
    <property type="component" value="Unassembled WGS sequence"/>
</dbReference>
<feature type="signal peptide" evidence="1">
    <location>
        <begin position="1"/>
        <end position="23"/>
    </location>
</feature>
<organism evidence="2 3">
    <name type="scientific">Phytophthora palmivora</name>
    <dbReference type="NCBI Taxonomy" id="4796"/>
    <lineage>
        <taxon>Eukaryota</taxon>
        <taxon>Sar</taxon>
        <taxon>Stramenopiles</taxon>
        <taxon>Oomycota</taxon>
        <taxon>Peronosporomycetes</taxon>
        <taxon>Peronosporales</taxon>
        <taxon>Peronosporaceae</taxon>
        <taxon>Phytophthora</taxon>
    </lineage>
</organism>
<keyword evidence="2" id="KW-0648">Protein biosynthesis</keyword>
<evidence type="ECO:0000313" key="3">
    <source>
        <dbReference type="Proteomes" id="UP000237271"/>
    </source>
</evidence>
<dbReference type="GO" id="GO:0003746">
    <property type="term" value="F:translation elongation factor activity"/>
    <property type="evidence" value="ECO:0007669"/>
    <property type="project" value="UniProtKB-KW"/>
</dbReference>
<keyword evidence="1" id="KW-0732">Signal</keyword>
<gene>
    <name evidence="2" type="ORF">PHPALM_10822</name>
</gene>
<dbReference type="OrthoDB" id="112313at2759"/>
<feature type="chain" id="PRO_5015141518" evidence="1">
    <location>
        <begin position="24"/>
        <end position="179"/>
    </location>
</feature>
<keyword evidence="2" id="KW-0251">Elongation factor</keyword>
<keyword evidence="3" id="KW-1185">Reference proteome</keyword>
<reference evidence="2 3" key="1">
    <citation type="journal article" date="2017" name="Genome Biol. Evol.">
        <title>Phytophthora megakarya and P. palmivora, closely related causal agents of cacao black pod rot, underwent increases in genome sizes and gene numbers by different mechanisms.</title>
        <authorList>
            <person name="Ali S.S."/>
            <person name="Shao J."/>
            <person name="Lary D.J."/>
            <person name="Kronmiller B."/>
            <person name="Shen D."/>
            <person name="Strem M.D."/>
            <person name="Amoako-Attah I."/>
            <person name="Akrofi A.Y."/>
            <person name="Begoude B.A."/>
            <person name="Ten Hoopen G.M."/>
            <person name="Coulibaly K."/>
            <person name="Kebe B.I."/>
            <person name="Melnick R.L."/>
            <person name="Guiltinan M.J."/>
            <person name="Tyler B.M."/>
            <person name="Meinhardt L.W."/>
            <person name="Bailey B.A."/>
        </authorList>
    </citation>
    <scope>NUCLEOTIDE SEQUENCE [LARGE SCALE GENOMIC DNA]</scope>
    <source>
        <strain evidence="3">sbr112.9</strain>
    </source>
</reference>
<sequence>MKLSRSRTLSVCTSLVLVTSASAASLTAVGVYDDDSCSGAPLQVVFSPTATDCRSRRSDGGCALEAKDIGLFATGNCTDDPREFSAATFGDSPYIFVEIYAPDTDCASLEGVAAYRIDSACHRTVDAGTSFQVNWDDVSPSFKLFADGSCSSTPVLQFDLAVDSNECHGGSMKLQVMNT</sequence>
<name>A0A2P4Y3R1_9STRA</name>
<dbReference type="PANTHER" id="PTHR33714:SF3">
    <property type="entry name" value="COUNTING FACTOR-ASSOCIATED PROTEIN A-RELATED"/>
    <property type="match status" value="1"/>
</dbReference>
<evidence type="ECO:0000313" key="2">
    <source>
        <dbReference type="EMBL" id="POM72455.1"/>
    </source>
</evidence>
<comment type="caution">
    <text evidence="2">The sequence shown here is derived from an EMBL/GenBank/DDBJ whole genome shotgun (WGS) entry which is preliminary data.</text>
</comment>
<dbReference type="EMBL" id="NCKW01005767">
    <property type="protein sequence ID" value="POM72455.1"/>
    <property type="molecule type" value="Genomic_DNA"/>
</dbReference>
<proteinExistence type="predicted"/>
<protein>
    <submittedName>
        <fullName evidence="2">Elongation factor 1-alpha</fullName>
    </submittedName>
</protein>
<accession>A0A2P4Y3R1</accession>